<dbReference type="Proteomes" id="UP000256970">
    <property type="component" value="Unassembled WGS sequence"/>
</dbReference>
<sequence>MQQAVSCHVEADPGDELWTALLTHAAATNDLKLSCKLLQLSKAFAAATLTQLAGQLQVQLKTSSLQTKAAWLQRNSCMLRTLQVSLAGAVPEKAEACRMLAAAMITLPMAGLRGFAVRNLQYESADTLLCGLSSVAGQLTQLDLRMKSYRKLSSQAVEVLAGMAQLRELVLHEPNSAPFPCSFNSLLDEADLGRIGSWLGYIGQTLTQLTGLTRLQVPFGIRERMGLLQQLPAGLRELRLGMDRSQSASLGRDVLHEVDADEGAIEAYFPGDAQVRKARRQQPLDLSHLRALTKLQLSAAVPLLSDDKLPVSLLHLHARQCFSLQPLLHLSSLEVLALRPNTVPGRQLLALTQLTALQEVKLFYEGGYYPQGDWLEWDEQLLQQHAAVWPKLPLRSLGFYEDSGLIIIMLPFKP</sequence>
<dbReference type="AlphaFoldDB" id="A0A383VVY3"/>
<dbReference type="GO" id="GO:0005930">
    <property type="term" value="C:axoneme"/>
    <property type="evidence" value="ECO:0007669"/>
    <property type="project" value="UniProtKB-SubCell"/>
</dbReference>
<name>A0A383VVY3_TETOB</name>
<evidence type="ECO:0000313" key="2">
    <source>
        <dbReference type="EMBL" id="SZX68586.1"/>
    </source>
</evidence>
<protein>
    <submittedName>
        <fullName evidence="2">Uncharacterized protein</fullName>
    </submittedName>
</protein>
<gene>
    <name evidence="3" type="ORF">BQ4739_LOCUS16647</name>
    <name evidence="2" type="ORF">BQ4739_LOCUS8927</name>
</gene>
<reference evidence="2 4" key="1">
    <citation type="submission" date="2016-10" db="EMBL/GenBank/DDBJ databases">
        <authorList>
            <person name="Cai Z."/>
        </authorList>
    </citation>
    <scope>NUCLEOTIDE SEQUENCE [LARGE SCALE GENOMIC DNA]</scope>
</reference>
<evidence type="ECO:0000256" key="1">
    <source>
        <dbReference type="ARBA" id="ARBA00004430"/>
    </source>
</evidence>
<keyword evidence="4" id="KW-1185">Reference proteome</keyword>
<comment type="subcellular location">
    <subcellularLocation>
        <location evidence="1">Cytoplasm</location>
        <location evidence="1">Cytoskeleton</location>
        <location evidence="1">Cilium axoneme</location>
    </subcellularLocation>
</comment>
<dbReference type="EMBL" id="FNXT01001253">
    <property type="protein sequence ID" value="SZX76256.1"/>
    <property type="molecule type" value="Genomic_DNA"/>
</dbReference>
<proteinExistence type="predicted"/>
<evidence type="ECO:0000313" key="4">
    <source>
        <dbReference type="Proteomes" id="UP000256970"/>
    </source>
</evidence>
<dbReference type="EMBL" id="FNXT01000866">
    <property type="protein sequence ID" value="SZX68586.1"/>
    <property type="molecule type" value="Genomic_DNA"/>
</dbReference>
<accession>A0A383VVY3</accession>
<evidence type="ECO:0000313" key="3">
    <source>
        <dbReference type="EMBL" id="SZX76256.1"/>
    </source>
</evidence>
<organism evidence="2 4">
    <name type="scientific">Tetradesmus obliquus</name>
    <name type="common">Green alga</name>
    <name type="synonym">Acutodesmus obliquus</name>
    <dbReference type="NCBI Taxonomy" id="3088"/>
    <lineage>
        <taxon>Eukaryota</taxon>
        <taxon>Viridiplantae</taxon>
        <taxon>Chlorophyta</taxon>
        <taxon>core chlorophytes</taxon>
        <taxon>Chlorophyceae</taxon>
        <taxon>CS clade</taxon>
        <taxon>Sphaeropleales</taxon>
        <taxon>Scenedesmaceae</taxon>
        <taxon>Tetradesmus</taxon>
    </lineage>
</organism>
<dbReference type="InterPro" id="IPR032675">
    <property type="entry name" value="LRR_dom_sf"/>
</dbReference>
<dbReference type="Gene3D" id="3.80.10.10">
    <property type="entry name" value="Ribonuclease Inhibitor"/>
    <property type="match status" value="1"/>
</dbReference>